<dbReference type="RefSeq" id="WP_111408810.1">
    <property type="nucleotide sequence ID" value="NZ_QKXH01000002.1"/>
</dbReference>
<organism evidence="2 3">
    <name type="scientific">Flavobacterium aquariorum</name>
    <dbReference type="NCBI Taxonomy" id="2217670"/>
    <lineage>
        <taxon>Bacteria</taxon>
        <taxon>Pseudomonadati</taxon>
        <taxon>Bacteroidota</taxon>
        <taxon>Flavobacteriia</taxon>
        <taxon>Flavobacteriales</taxon>
        <taxon>Flavobacteriaceae</taxon>
        <taxon>Flavobacterium</taxon>
    </lineage>
</organism>
<keyword evidence="3" id="KW-1185">Reference proteome</keyword>
<feature type="transmembrane region" description="Helical" evidence="1">
    <location>
        <begin position="33"/>
        <end position="53"/>
    </location>
</feature>
<reference evidence="2 3" key="1">
    <citation type="submission" date="2018-06" db="EMBL/GenBank/DDBJ databases">
        <title>Flavobacterium sp IMCC34762, genome.</title>
        <authorList>
            <person name="Joung Y."/>
            <person name="Cho J."/>
            <person name="Song J."/>
        </authorList>
    </citation>
    <scope>NUCLEOTIDE SEQUENCE [LARGE SCALE GENOMIC DNA]</scope>
    <source>
        <strain evidence="2 3">IMCC34762</strain>
    </source>
</reference>
<sequence>MPLVTVLLVLIIVGVLLWLINTYIPMDSKIKNIFNIVVVIFVIIWLLKVFGIFDNLMNVHV</sequence>
<feature type="transmembrane region" description="Helical" evidence="1">
    <location>
        <begin position="6"/>
        <end position="26"/>
    </location>
</feature>
<evidence type="ECO:0000313" key="2">
    <source>
        <dbReference type="EMBL" id="PZX94714.1"/>
    </source>
</evidence>
<proteinExistence type="predicted"/>
<comment type="caution">
    <text evidence="2">The sequence shown here is derived from an EMBL/GenBank/DDBJ whole genome shotgun (WGS) entry which is preliminary data.</text>
</comment>
<accession>A0A2W7TYY3</accession>
<dbReference type="Proteomes" id="UP000249177">
    <property type="component" value="Unassembled WGS sequence"/>
</dbReference>
<dbReference type="InterPro" id="IPR049641">
    <property type="entry name" value="THIVI_2564-like"/>
</dbReference>
<name>A0A2W7TYY3_9FLAO</name>
<dbReference type="NCBIfam" id="NF041949">
    <property type="entry name" value="THIVI_2564_fam"/>
    <property type="match status" value="1"/>
</dbReference>
<keyword evidence="1" id="KW-0472">Membrane</keyword>
<dbReference type="AlphaFoldDB" id="A0A2W7TYY3"/>
<keyword evidence="1" id="KW-1133">Transmembrane helix</keyword>
<dbReference type="EMBL" id="QKXH01000002">
    <property type="protein sequence ID" value="PZX94714.1"/>
    <property type="molecule type" value="Genomic_DNA"/>
</dbReference>
<evidence type="ECO:0000256" key="1">
    <source>
        <dbReference type="SAM" id="Phobius"/>
    </source>
</evidence>
<protein>
    <submittedName>
        <fullName evidence="2">Uncharacterized protein</fullName>
    </submittedName>
</protein>
<evidence type="ECO:0000313" key="3">
    <source>
        <dbReference type="Proteomes" id="UP000249177"/>
    </source>
</evidence>
<keyword evidence="1" id="KW-0812">Transmembrane</keyword>
<gene>
    <name evidence="2" type="ORF">DOS84_03955</name>
</gene>